<comment type="caution">
    <text evidence="3">The sequence shown here is derived from an EMBL/GenBank/DDBJ whole genome shotgun (WGS) entry which is preliminary data.</text>
</comment>
<dbReference type="GO" id="GO:0140662">
    <property type="term" value="F:ATP-dependent protein folding chaperone"/>
    <property type="evidence" value="ECO:0007669"/>
    <property type="project" value="InterPro"/>
</dbReference>
<sequence length="202" mass="21891">MLTLAAHSRRSLCFQELEDPLILVHEKKISSIQSLVKVLELALKRQRPLLIVVEDVESDALATLVLNKLRAGIKICAIKAPGFGENRKSGLQDLAVLTGGTLITEELGLNLEKVDLDMLGTCKKETISKDDTVILDGAGDKKALEERCDQIRSAIENSTSDYDKEKLQERLAKLSGGVAVLKIGGASEAEVGEKKDRVTDAA</sequence>
<evidence type="ECO:0008006" key="5">
    <source>
        <dbReference type="Google" id="ProtNLM"/>
    </source>
</evidence>
<evidence type="ECO:0000313" key="3">
    <source>
        <dbReference type="EMBL" id="KAK7243121.1"/>
    </source>
</evidence>
<comment type="similarity">
    <text evidence="1">Belongs to the chaperonin (HSP60) family.</text>
</comment>
<evidence type="ECO:0000256" key="2">
    <source>
        <dbReference type="ARBA" id="ARBA00023186"/>
    </source>
</evidence>
<dbReference type="SUPFAM" id="SSF52029">
    <property type="entry name" value="GroEL apical domain-like"/>
    <property type="match status" value="1"/>
</dbReference>
<keyword evidence="4" id="KW-1185">Reference proteome</keyword>
<dbReference type="AlphaFoldDB" id="A0AAN9HNF1"/>
<proteinExistence type="inferred from homology"/>
<evidence type="ECO:0000313" key="4">
    <source>
        <dbReference type="Proteomes" id="UP001372338"/>
    </source>
</evidence>
<name>A0AAN9HNF1_CROPI</name>
<dbReference type="EMBL" id="JAYWIO010000008">
    <property type="protein sequence ID" value="KAK7243121.1"/>
    <property type="molecule type" value="Genomic_DNA"/>
</dbReference>
<dbReference type="PRINTS" id="PR00298">
    <property type="entry name" value="CHAPERONIN60"/>
</dbReference>
<accession>A0AAN9HNF1</accession>
<gene>
    <name evidence="3" type="ORF">RIF29_37907</name>
</gene>
<dbReference type="InterPro" id="IPR001844">
    <property type="entry name" value="Cpn60/GroEL"/>
</dbReference>
<dbReference type="InterPro" id="IPR027410">
    <property type="entry name" value="TCP-1-like_intermed_sf"/>
</dbReference>
<dbReference type="PANTHER" id="PTHR45633">
    <property type="entry name" value="60 KDA HEAT SHOCK PROTEIN, MITOCHONDRIAL"/>
    <property type="match status" value="1"/>
</dbReference>
<dbReference type="FunFam" id="3.50.7.10:FF:000001">
    <property type="entry name" value="60 kDa chaperonin"/>
    <property type="match status" value="1"/>
</dbReference>
<dbReference type="InterPro" id="IPR027409">
    <property type="entry name" value="GroEL-like_apical_dom_sf"/>
</dbReference>
<keyword evidence="2" id="KW-0143">Chaperone</keyword>
<dbReference type="Gene3D" id="3.50.7.10">
    <property type="entry name" value="GroEL"/>
    <property type="match status" value="1"/>
</dbReference>
<dbReference type="Gene3D" id="3.30.260.10">
    <property type="entry name" value="TCP-1-like chaperonin intermediate domain"/>
    <property type="match status" value="1"/>
</dbReference>
<protein>
    <recommendedName>
        <fullName evidence="5">Chaperonin 60</fullName>
    </recommendedName>
</protein>
<reference evidence="3 4" key="1">
    <citation type="submission" date="2024-01" db="EMBL/GenBank/DDBJ databases">
        <title>The genomes of 5 underutilized Papilionoideae crops provide insights into root nodulation and disease resistanc.</title>
        <authorList>
            <person name="Yuan L."/>
        </authorList>
    </citation>
    <scope>NUCLEOTIDE SEQUENCE [LARGE SCALE GENOMIC DNA]</scope>
    <source>
        <strain evidence="3">ZHUSHIDOU_FW_LH</strain>
        <tissue evidence="3">Leaf</tissue>
    </source>
</reference>
<dbReference type="GO" id="GO:0042026">
    <property type="term" value="P:protein refolding"/>
    <property type="evidence" value="ECO:0007669"/>
    <property type="project" value="InterPro"/>
</dbReference>
<dbReference type="Proteomes" id="UP001372338">
    <property type="component" value="Unassembled WGS sequence"/>
</dbReference>
<evidence type="ECO:0000256" key="1">
    <source>
        <dbReference type="ARBA" id="ARBA00006607"/>
    </source>
</evidence>
<organism evidence="3 4">
    <name type="scientific">Crotalaria pallida</name>
    <name type="common">Smooth rattlebox</name>
    <name type="synonym">Crotalaria striata</name>
    <dbReference type="NCBI Taxonomy" id="3830"/>
    <lineage>
        <taxon>Eukaryota</taxon>
        <taxon>Viridiplantae</taxon>
        <taxon>Streptophyta</taxon>
        <taxon>Embryophyta</taxon>
        <taxon>Tracheophyta</taxon>
        <taxon>Spermatophyta</taxon>
        <taxon>Magnoliopsida</taxon>
        <taxon>eudicotyledons</taxon>
        <taxon>Gunneridae</taxon>
        <taxon>Pentapetalae</taxon>
        <taxon>rosids</taxon>
        <taxon>fabids</taxon>
        <taxon>Fabales</taxon>
        <taxon>Fabaceae</taxon>
        <taxon>Papilionoideae</taxon>
        <taxon>50 kb inversion clade</taxon>
        <taxon>genistoids sensu lato</taxon>
        <taxon>core genistoids</taxon>
        <taxon>Crotalarieae</taxon>
        <taxon>Crotalaria</taxon>
    </lineage>
</organism>